<feature type="domain" description="FAD-binding" evidence="3">
    <location>
        <begin position="3"/>
        <end position="302"/>
    </location>
</feature>
<dbReference type="PANTHER" id="PTHR13789">
    <property type="entry name" value="MONOOXYGENASE"/>
    <property type="match status" value="1"/>
</dbReference>
<protein>
    <submittedName>
        <fullName evidence="4">FAD-dependent monooxygenase</fullName>
    </submittedName>
</protein>
<dbReference type="InterPro" id="IPR050493">
    <property type="entry name" value="FAD-dep_Monooxygenase_BioMet"/>
</dbReference>
<dbReference type="AlphaFoldDB" id="A0AAT9P4H7"/>
<gene>
    <name evidence="4" type="ORF">KYI10_09470</name>
</gene>
<proteinExistence type="predicted"/>
<keyword evidence="2 4" id="KW-0503">Monooxygenase</keyword>
<name>A0AAT9P4H7_9STAP</name>
<dbReference type="Pfam" id="PF01494">
    <property type="entry name" value="FAD_binding_3"/>
    <property type="match status" value="1"/>
</dbReference>
<dbReference type="EMBL" id="CP079955">
    <property type="protein sequence ID" value="QYA32560.1"/>
    <property type="molecule type" value="Genomic_DNA"/>
</dbReference>
<dbReference type="GO" id="GO:0004497">
    <property type="term" value="F:monooxygenase activity"/>
    <property type="evidence" value="ECO:0007669"/>
    <property type="project" value="UniProtKB-KW"/>
</dbReference>
<sequence length="371" mass="41826">MRIGIIGAGIGGLTAAILLERLGHSVEVLEKRHVLKQEGVGLGIGENAIRALERYDIAEDIKRDGNILIEAQLRDANDTYLNRVIFNKAGEDNITIQRSSLHNILRYHYKGNVRLIKEVVKITDFDAGTIKVNDGTSNQYDLIIAADGLHSQVRRQMFPGSEAKYQGYTCFRGTSVNPGLNDKTALEYWDARGRFGIVPLGDNEVYWFLCINALERDTEFRNYNLKKLKRYFKEFPHAVTNVLDNTVGDPLHHDIYDIEPLKTFVKGRVVLLGDAAHAATPNMGQGASQAIEDAVCLVNQLEQYPLKEALANYDRLSVPHTKKVILKSRKIGKAAQSESQLFIQLRNKVVKNIPEYVLNKQTEFLNRRPLN</sequence>
<organism evidence="4">
    <name type="scientific">Macrococcus psychrotolerans</name>
    <dbReference type="NCBI Taxonomy" id="3039389"/>
    <lineage>
        <taxon>Bacteria</taxon>
        <taxon>Bacillati</taxon>
        <taxon>Bacillota</taxon>
        <taxon>Bacilli</taxon>
        <taxon>Bacillales</taxon>
        <taxon>Staphylococcaceae</taxon>
        <taxon>Macrococcus</taxon>
    </lineage>
</organism>
<keyword evidence="1" id="KW-0560">Oxidoreductase</keyword>
<evidence type="ECO:0000256" key="2">
    <source>
        <dbReference type="ARBA" id="ARBA00023033"/>
    </source>
</evidence>
<accession>A0AAT9P4H7</accession>
<evidence type="ECO:0000256" key="1">
    <source>
        <dbReference type="ARBA" id="ARBA00023002"/>
    </source>
</evidence>
<dbReference type="InterPro" id="IPR002938">
    <property type="entry name" value="FAD-bd"/>
</dbReference>
<evidence type="ECO:0000259" key="3">
    <source>
        <dbReference type="Pfam" id="PF01494"/>
    </source>
</evidence>
<dbReference type="GO" id="GO:0071949">
    <property type="term" value="F:FAD binding"/>
    <property type="evidence" value="ECO:0007669"/>
    <property type="project" value="InterPro"/>
</dbReference>
<reference evidence="4" key="1">
    <citation type="submission" date="2021-07" db="EMBL/GenBank/DDBJ databases">
        <title>Prevalence and characterization of methicillin-resistant Macrococcus spp. in food producing animals and meat in Switzerland in 2019.</title>
        <authorList>
            <person name="Keller J.E."/>
            <person name="Schwendener S."/>
            <person name="Neuenschwander J."/>
            <person name="Overesch G."/>
            <person name="Perreten V."/>
        </authorList>
    </citation>
    <scope>NUCLEOTIDE SEQUENCE</scope>
    <source>
        <strain evidence="4">19Msa1099</strain>
    </source>
</reference>
<dbReference type="NCBIfam" id="NF005243">
    <property type="entry name" value="PRK06753.1"/>
    <property type="match status" value="1"/>
</dbReference>
<dbReference type="PANTHER" id="PTHR13789:SF309">
    <property type="entry name" value="PUTATIVE (AFU_ORTHOLOGUE AFUA_6G14510)-RELATED"/>
    <property type="match status" value="1"/>
</dbReference>
<evidence type="ECO:0000313" key="4">
    <source>
        <dbReference type="EMBL" id="QYA32560.1"/>
    </source>
</evidence>